<sequence length="368" mass="39484">MQSKLEKVVAGLKTGPRFLKELREFDNLVKAIGECKSKAEEDRIIVAELELLKVRLSDPKLDKSRGKEYMIRLIYCEMLGHDASFAYIKALQFASDPNIHTKKAAYLALTQFMDYDNQLVLLLVNTLLSDLKSDNYLIGVGSPSVAVSAHGRADPRLYGGWAPHDPAVMSAALCALHDCVKTDPRSYKNLISSFTSILKQVGRRVAGRVSGRGGGGEVHSREERRVKWGRCCLVTTPQPMGMGGGMAQGQLMGGVPNGGGGGMLQQGGGMYGMGPYGGGAGGPMVMPPPQMLQGMPPGMLGGPPPHQQQQPHQMGGHAYGAHPAQQQQPWQVQQQQAMGQQPRPAVPVQQQQQGARPGGADPFGDLLG</sequence>
<dbReference type="InterPro" id="IPR050840">
    <property type="entry name" value="Adaptor_Complx_Large_Subunit"/>
</dbReference>
<keyword evidence="4" id="KW-0472">Membrane</keyword>
<evidence type="ECO:0000259" key="6">
    <source>
        <dbReference type="Pfam" id="PF01602"/>
    </source>
</evidence>
<dbReference type="AlphaFoldDB" id="A0A2J8A5L3"/>
<dbReference type="Pfam" id="PF01602">
    <property type="entry name" value="Adaptin_N"/>
    <property type="match status" value="1"/>
</dbReference>
<comment type="caution">
    <text evidence="7">The sequence shown here is derived from an EMBL/GenBank/DDBJ whole genome shotgun (WGS) entry which is preliminary data.</text>
</comment>
<dbReference type="GO" id="GO:0006886">
    <property type="term" value="P:intracellular protein transport"/>
    <property type="evidence" value="ECO:0007669"/>
    <property type="project" value="InterPro"/>
</dbReference>
<evidence type="ECO:0000256" key="2">
    <source>
        <dbReference type="ARBA" id="ARBA00022448"/>
    </source>
</evidence>
<evidence type="ECO:0000256" key="3">
    <source>
        <dbReference type="ARBA" id="ARBA00022927"/>
    </source>
</evidence>
<dbReference type="GO" id="GO:0012505">
    <property type="term" value="C:endomembrane system"/>
    <property type="evidence" value="ECO:0007669"/>
    <property type="project" value="UniProtKB-SubCell"/>
</dbReference>
<dbReference type="InterPro" id="IPR002553">
    <property type="entry name" value="Clathrin/coatomer_adapt-like_N"/>
</dbReference>
<keyword evidence="8" id="KW-1185">Reference proteome</keyword>
<dbReference type="OrthoDB" id="29308at2759"/>
<feature type="compositionally biased region" description="Low complexity" evidence="5">
    <location>
        <begin position="307"/>
        <end position="359"/>
    </location>
</feature>
<evidence type="ECO:0000256" key="4">
    <source>
        <dbReference type="ARBA" id="ARBA00023136"/>
    </source>
</evidence>
<dbReference type="Gene3D" id="1.25.10.10">
    <property type="entry name" value="Leucine-rich Repeat Variant"/>
    <property type="match status" value="1"/>
</dbReference>
<evidence type="ECO:0000256" key="1">
    <source>
        <dbReference type="ARBA" id="ARBA00004308"/>
    </source>
</evidence>
<dbReference type="GO" id="GO:0030117">
    <property type="term" value="C:membrane coat"/>
    <property type="evidence" value="ECO:0007669"/>
    <property type="project" value="InterPro"/>
</dbReference>
<dbReference type="EMBL" id="PGGS01000160">
    <property type="protein sequence ID" value="PNH07811.1"/>
    <property type="molecule type" value="Genomic_DNA"/>
</dbReference>
<evidence type="ECO:0000313" key="8">
    <source>
        <dbReference type="Proteomes" id="UP000236333"/>
    </source>
</evidence>
<dbReference type="SUPFAM" id="SSF48371">
    <property type="entry name" value="ARM repeat"/>
    <property type="match status" value="1"/>
</dbReference>
<protein>
    <submittedName>
        <fullName evidence="7">AP-4 complex subunit epsilon</fullName>
    </submittedName>
</protein>
<dbReference type="Proteomes" id="UP000236333">
    <property type="component" value="Unassembled WGS sequence"/>
</dbReference>
<comment type="subcellular location">
    <subcellularLocation>
        <location evidence="1">Endomembrane system</location>
    </subcellularLocation>
</comment>
<dbReference type="PANTHER" id="PTHR22780">
    <property type="entry name" value="ADAPTIN, ALPHA/GAMMA/EPSILON"/>
    <property type="match status" value="1"/>
</dbReference>
<reference evidence="7 8" key="1">
    <citation type="journal article" date="2017" name="Mol. Biol. Evol.">
        <title>The 4-celled Tetrabaena socialis nuclear genome reveals the essential components for genetic control of cell number at the origin of multicellularity in the volvocine lineage.</title>
        <authorList>
            <person name="Featherston J."/>
            <person name="Arakaki Y."/>
            <person name="Hanschen E.R."/>
            <person name="Ferris P.J."/>
            <person name="Michod R.E."/>
            <person name="Olson B.J.S.C."/>
            <person name="Nozaki H."/>
            <person name="Durand P.M."/>
        </authorList>
    </citation>
    <scope>NUCLEOTIDE SEQUENCE [LARGE SCALE GENOMIC DNA]</scope>
    <source>
        <strain evidence="7 8">NIES-571</strain>
    </source>
</reference>
<evidence type="ECO:0000256" key="5">
    <source>
        <dbReference type="SAM" id="MobiDB-lite"/>
    </source>
</evidence>
<name>A0A2J8A5L3_9CHLO</name>
<keyword evidence="3" id="KW-0653">Protein transport</keyword>
<accession>A0A2J8A5L3</accession>
<gene>
    <name evidence="7" type="ORF">TSOC_005711</name>
</gene>
<dbReference type="InterPro" id="IPR011989">
    <property type="entry name" value="ARM-like"/>
</dbReference>
<dbReference type="GO" id="GO:0016192">
    <property type="term" value="P:vesicle-mediated transport"/>
    <property type="evidence" value="ECO:0007669"/>
    <property type="project" value="InterPro"/>
</dbReference>
<evidence type="ECO:0000313" key="7">
    <source>
        <dbReference type="EMBL" id="PNH07811.1"/>
    </source>
</evidence>
<dbReference type="InterPro" id="IPR016024">
    <property type="entry name" value="ARM-type_fold"/>
</dbReference>
<feature type="region of interest" description="Disordered" evidence="5">
    <location>
        <begin position="295"/>
        <end position="368"/>
    </location>
</feature>
<proteinExistence type="predicted"/>
<keyword evidence="2" id="KW-0813">Transport</keyword>
<organism evidence="7 8">
    <name type="scientific">Tetrabaena socialis</name>
    <dbReference type="NCBI Taxonomy" id="47790"/>
    <lineage>
        <taxon>Eukaryota</taxon>
        <taxon>Viridiplantae</taxon>
        <taxon>Chlorophyta</taxon>
        <taxon>core chlorophytes</taxon>
        <taxon>Chlorophyceae</taxon>
        <taxon>CS clade</taxon>
        <taxon>Chlamydomonadales</taxon>
        <taxon>Tetrabaenaceae</taxon>
        <taxon>Tetrabaena</taxon>
    </lineage>
</organism>
<feature type="domain" description="Clathrin/coatomer adaptor adaptin-like N-terminal" evidence="6">
    <location>
        <begin position="53"/>
        <end position="138"/>
    </location>
</feature>